<name>A0A1F5H350_9BACT</name>
<dbReference type="Pfam" id="PF00535">
    <property type="entry name" value="Glycos_transf_2"/>
    <property type="match status" value="1"/>
</dbReference>
<dbReference type="EMBL" id="MFBT01000036">
    <property type="protein sequence ID" value="OGD98484.1"/>
    <property type="molecule type" value="Genomic_DNA"/>
</dbReference>
<organism evidence="6 7">
    <name type="scientific">Candidatus Curtissbacteria bacterium RIFCSPLOWO2_01_FULL_42_50</name>
    <dbReference type="NCBI Taxonomy" id="1797730"/>
    <lineage>
        <taxon>Bacteria</taxon>
        <taxon>Candidatus Curtissiibacteriota</taxon>
    </lineage>
</organism>
<gene>
    <name evidence="6" type="ORF">A3B54_04440</name>
</gene>
<dbReference type="PANTHER" id="PTHR43179">
    <property type="entry name" value="RHAMNOSYLTRANSFERASE WBBL"/>
    <property type="match status" value="1"/>
</dbReference>
<evidence type="ECO:0000313" key="7">
    <source>
        <dbReference type="Proteomes" id="UP000177039"/>
    </source>
</evidence>
<dbReference type="SUPFAM" id="SSF53448">
    <property type="entry name" value="Nucleotide-diphospho-sugar transferases"/>
    <property type="match status" value="1"/>
</dbReference>
<feature type="domain" description="Glycosyltransferase 2-like" evidence="5">
    <location>
        <begin position="6"/>
        <end position="106"/>
    </location>
</feature>
<keyword evidence="2" id="KW-0328">Glycosyltransferase</keyword>
<keyword evidence="4" id="KW-1133">Transmembrane helix</keyword>
<dbReference type="GO" id="GO:0016757">
    <property type="term" value="F:glycosyltransferase activity"/>
    <property type="evidence" value="ECO:0007669"/>
    <property type="project" value="UniProtKB-KW"/>
</dbReference>
<evidence type="ECO:0000256" key="1">
    <source>
        <dbReference type="ARBA" id="ARBA00006739"/>
    </source>
</evidence>
<keyword evidence="3" id="KW-0808">Transferase</keyword>
<dbReference type="InterPro" id="IPR029044">
    <property type="entry name" value="Nucleotide-diphossugar_trans"/>
</dbReference>
<dbReference type="CDD" id="cd04186">
    <property type="entry name" value="GT_2_like_c"/>
    <property type="match status" value="1"/>
</dbReference>
<reference evidence="6 7" key="1">
    <citation type="journal article" date="2016" name="Nat. Commun.">
        <title>Thousands of microbial genomes shed light on interconnected biogeochemical processes in an aquifer system.</title>
        <authorList>
            <person name="Anantharaman K."/>
            <person name="Brown C.T."/>
            <person name="Hug L.A."/>
            <person name="Sharon I."/>
            <person name="Castelle C.J."/>
            <person name="Probst A.J."/>
            <person name="Thomas B.C."/>
            <person name="Singh A."/>
            <person name="Wilkins M.J."/>
            <person name="Karaoz U."/>
            <person name="Brodie E.L."/>
            <person name="Williams K.H."/>
            <person name="Hubbard S.S."/>
            <person name="Banfield J.F."/>
        </authorList>
    </citation>
    <scope>NUCLEOTIDE SEQUENCE [LARGE SCALE GENOMIC DNA]</scope>
</reference>
<proteinExistence type="inferred from homology"/>
<accession>A0A1F5H350</accession>
<dbReference type="Gene3D" id="3.90.550.10">
    <property type="entry name" value="Spore Coat Polysaccharide Biosynthesis Protein SpsA, Chain A"/>
    <property type="match status" value="1"/>
</dbReference>
<evidence type="ECO:0000313" key="6">
    <source>
        <dbReference type="EMBL" id="OGD98484.1"/>
    </source>
</evidence>
<keyword evidence="4" id="KW-0812">Transmembrane</keyword>
<evidence type="ECO:0000259" key="5">
    <source>
        <dbReference type="Pfam" id="PF00535"/>
    </source>
</evidence>
<keyword evidence="4" id="KW-0472">Membrane</keyword>
<sequence length="310" mass="35358">MEKKISVIIPNYNGKHLLGKNLPSVIKNCSNCQIIVIDDASTDESVDFIRKNFGQIKLIVNKKNSGFACSINIAVNKAGGNLVLLLNSDVSPRTDFLKPALARFENKLKRQPVFAVGLADLSHEDSKVVVRGRGGAVFDKGFVRHFAVLPEPGETLWVSGGSGLFDRRKFLELGGLDPIFAPFYWEDIDLCYRAQKSGLACLFEPKARVDHFHKEGIIRKKYSKFFIKTVAYKNQFLFVWKNISDYLMLTRHLLWLPYHFAKSLVIFDFAFFAGFFWAILKLPKLILNYQQPETNHQLPDREVLKKFAKP</sequence>
<evidence type="ECO:0000256" key="4">
    <source>
        <dbReference type="SAM" id="Phobius"/>
    </source>
</evidence>
<protein>
    <recommendedName>
        <fullName evidence="5">Glycosyltransferase 2-like domain-containing protein</fullName>
    </recommendedName>
</protein>
<comment type="similarity">
    <text evidence="1">Belongs to the glycosyltransferase 2 family.</text>
</comment>
<dbReference type="Proteomes" id="UP000177039">
    <property type="component" value="Unassembled WGS sequence"/>
</dbReference>
<comment type="caution">
    <text evidence="6">The sequence shown here is derived from an EMBL/GenBank/DDBJ whole genome shotgun (WGS) entry which is preliminary data.</text>
</comment>
<feature type="transmembrane region" description="Helical" evidence="4">
    <location>
        <begin position="260"/>
        <end position="280"/>
    </location>
</feature>
<evidence type="ECO:0000256" key="3">
    <source>
        <dbReference type="ARBA" id="ARBA00022679"/>
    </source>
</evidence>
<evidence type="ECO:0000256" key="2">
    <source>
        <dbReference type="ARBA" id="ARBA00022676"/>
    </source>
</evidence>
<dbReference type="AlphaFoldDB" id="A0A1F5H350"/>
<dbReference type="InterPro" id="IPR001173">
    <property type="entry name" value="Glyco_trans_2-like"/>
</dbReference>
<dbReference type="PANTHER" id="PTHR43179:SF12">
    <property type="entry name" value="GALACTOFURANOSYLTRANSFERASE GLFT2"/>
    <property type="match status" value="1"/>
</dbReference>